<accession>A0AAD7CRZ8</accession>
<gene>
    <name evidence="1" type="ORF">B0H17DRAFT_1145134</name>
</gene>
<reference evidence="1" key="1">
    <citation type="submission" date="2023-03" db="EMBL/GenBank/DDBJ databases">
        <title>Massive genome expansion in bonnet fungi (Mycena s.s.) driven by repeated elements and novel gene families across ecological guilds.</title>
        <authorList>
            <consortium name="Lawrence Berkeley National Laboratory"/>
            <person name="Harder C.B."/>
            <person name="Miyauchi S."/>
            <person name="Viragh M."/>
            <person name="Kuo A."/>
            <person name="Thoen E."/>
            <person name="Andreopoulos B."/>
            <person name="Lu D."/>
            <person name="Skrede I."/>
            <person name="Drula E."/>
            <person name="Henrissat B."/>
            <person name="Morin E."/>
            <person name="Kohler A."/>
            <person name="Barry K."/>
            <person name="LaButti K."/>
            <person name="Morin E."/>
            <person name="Salamov A."/>
            <person name="Lipzen A."/>
            <person name="Mereny Z."/>
            <person name="Hegedus B."/>
            <person name="Baldrian P."/>
            <person name="Stursova M."/>
            <person name="Weitz H."/>
            <person name="Taylor A."/>
            <person name="Grigoriev I.V."/>
            <person name="Nagy L.G."/>
            <person name="Martin F."/>
            <person name="Kauserud H."/>
        </authorList>
    </citation>
    <scope>NUCLEOTIDE SEQUENCE</scope>
    <source>
        <strain evidence="1">CBHHK067</strain>
    </source>
</reference>
<dbReference type="Proteomes" id="UP001221757">
    <property type="component" value="Unassembled WGS sequence"/>
</dbReference>
<protein>
    <submittedName>
        <fullName evidence="1">Uncharacterized protein</fullName>
    </submittedName>
</protein>
<sequence>MNSGGVRTVRVSFPRYRFDGHPLTYSVGALKHAWSSHTVSFHAGFIQLCFHSNSGLGRDFACLRVSRSFPCKTPRFKFKFWVVLSQQTGNAASIVSEVICACSGRWYPGLVWVDMGVGVRVGWFVRIAVCSRSLGAVAPCEVKCRVVGSQGHAEWAGLSCLDQTKQARMCDAIHAETLWPGFSAQLLESCANTFSRSGTVNMRHFIWEGGKEMWCIGSEIVLALNKIDKVRSVNVTGVPRRRPAHIGPRLQAKDCKTIISVDVGLSGVDHSLIYRSKLAPDVRVCRNHIGMMRGRGFDEKDTRRDTP</sequence>
<keyword evidence="2" id="KW-1185">Reference proteome</keyword>
<evidence type="ECO:0000313" key="1">
    <source>
        <dbReference type="EMBL" id="KAJ7660002.1"/>
    </source>
</evidence>
<dbReference type="AlphaFoldDB" id="A0AAD7CRZ8"/>
<organism evidence="1 2">
    <name type="scientific">Mycena rosella</name>
    <name type="common">Pink bonnet</name>
    <name type="synonym">Agaricus rosellus</name>
    <dbReference type="NCBI Taxonomy" id="1033263"/>
    <lineage>
        <taxon>Eukaryota</taxon>
        <taxon>Fungi</taxon>
        <taxon>Dikarya</taxon>
        <taxon>Basidiomycota</taxon>
        <taxon>Agaricomycotina</taxon>
        <taxon>Agaricomycetes</taxon>
        <taxon>Agaricomycetidae</taxon>
        <taxon>Agaricales</taxon>
        <taxon>Marasmiineae</taxon>
        <taxon>Mycenaceae</taxon>
        <taxon>Mycena</taxon>
    </lineage>
</organism>
<evidence type="ECO:0000313" key="2">
    <source>
        <dbReference type="Proteomes" id="UP001221757"/>
    </source>
</evidence>
<proteinExistence type="predicted"/>
<comment type="caution">
    <text evidence="1">The sequence shown here is derived from an EMBL/GenBank/DDBJ whole genome shotgun (WGS) entry which is preliminary data.</text>
</comment>
<name>A0AAD7CRZ8_MYCRO</name>
<dbReference type="EMBL" id="JARKIE010000264">
    <property type="protein sequence ID" value="KAJ7660002.1"/>
    <property type="molecule type" value="Genomic_DNA"/>
</dbReference>